<dbReference type="GO" id="GO:0016020">
    <property type="term" value="C:membrane"/>
    <property type="evidence" value="ECO:0007669"/>
    <property type="project" value="UniProtKB-UniRule"/>
</dbReference>
<dbReference type="SUPFAM" id="SSF103088">
    <property type="entry name" value="OmpA-like"/>
    <property type="match status" value="1"/>
</dbReference>
<gene>
    <name evidence="3" type="ORF">QJT80_02575</name>
</gene>
<accession>A0AA95KG05</accession>
<dbReference type="InterPro" id="IPR036737">
    <property type="entry name" value="OmpA-like_sf"/>
</dbReference>
<dbReference type="PROSITE" id="PS51123">
    <property type="entry name" value="OMPA_2"/>
    <property type="match status" value="1"/>
</dbReference>
<evidence type="ECO:0000256" key="1">
    <source>
        <dbReference type="PROSITE-ProRule" id="PRU00473"/>
    </source>
</evidence>
<dbReference type="KEGG" id="tdu:QJT80_02575"/>
<reference evidence="3" key="1">
    <citation type="journal article" date="2023" name="Int. J. Mol. Sci.">
        <title>Metagenomics Revealed a New Genus 'Candidatus Thiocaldithrix dubininis' gen. nov., sp. nov. and a New Species 'Candidatus Thiothrix putei' sp. nov. in the Family Thiotrichaceae, Some Members of Which Have Traits of Both Na+- and H+-Motive Energetics.</title>
        <authorList>
            <person name="Ravin N.V."/>
            <person name="Muntyan M.S."/>
            <person name="Smolyakov D.D."/>
            <person name="Rudenko T.S."/>
            <person name="Beletsky A.V."/>
            <person name="Mardanov A.V."/>
            <person name="Grabovich M.Y."/>
        </authorList>
    </citation>
    <scope>NUCLEOTIDE SEQUENCE</scope>
    <source>
        <strain evidence="3">GKL-01</strain>
    </source>
</reference>
<dbReference type="Gene3D" id="3.30.1330.60">
    <property type="entry name" value="OmpA-like domain"/>
    <property type="match status" value="1"/>
</dbReference>
<organism evidence="3">
    <name type="scientific">Candidatus Thiocaldithrix dubininis</name>
    <dbReference type="NCBI Taxonomy" id="3080823"/>
    <lineage>
        <taxon>Bacteria</taxon>
        <taxon>Pseudomonadati</taxon>
        <taxon>Pseudomonadota</taxon>
        <taxon>Gammaproteobacteria</taxon>
        <taxon>Thiotrichales</taxon>
        <taxon>Thiotrichaceae</taxon>
        <taxon>Candidatus Thiocaldithrix</taxon>
    </lineage>
</organism>
<evidence type="ECO:0000313" key="3">
    <source>
        <dbReference type="EMBL" id="WGZ91366.1"/>
    </source>
</evidence>
<dbReference type="InterPro" id="IPR006665">
    <property type="entry name" value="OmpA-like"/>
</dbReference>
<dbReference type="EMBL" id="CP124755">
    <property type="protein sequence ID" value="WGZ91366.1"/>
    <property type="molecule type" value="Genomic_DNA"/>
</dbReference>
<dbReference type="AlphaFoldDB" id="A0AA95KG05"/>
<name>A0AA95KG05_9GAMM</name>
<feature type="domain" description="OmpA-like" evidence="2">
    <location>
        <begin position="444"/>
        <end position="562"/>
    </location>
</feature>
<dbReference type="Proteomes" id="UP001300672">
    <property type="component" value="Chromosome"/>
</dbReference>
<sequence length="562" mass="62282">MAGAQEIAQLRQLLLGKDYDFLLTLKQQFENSEQYSASVASVITEALKLRARQDNSLAEVLAPTVEQALSQSIYENPQHLADVLYPVMGPAIRKSINETLSEALGTFNQLLEQSLSFRALRWRFDAWRTGRSYSEIALMRTLVYQVEQVFLIHRHSSLLLGHVVADNAMSNDPDMVSSMLSAIQDFIADSFHVQQEEHLRTLSLGDLTVLVEHGPYAVMALVVRGNSPSELRSSLVEVLENIHRQYAQALKAYNGDNGAFSTVSHELSRCLKVQRQVHSTQKPWLAYGALLSLGVGLAYWAYHYYNFQQWQQAVIQATKNLPGIALLESEVVDDQFVLKGLQDPLVASPLSQLSADLQAAYPLQWQAKPYLSMDESLVLQRAQYILKPPATVTLSLNQGVLSLQGQAEQSWLTEAQQRYSGVTGINALDIQALQLTDSEALNLQRLSQAIVNSPYNFALASAEIDSQQANIAQLSKTILALLNAAHKRRQFVQIKLIGNTDLTGSDAFNTSLALQRAQNMRNILVAAGVPAFCMVAYGAGQQGLPSTTIKNERSVSYQVDLY</sequence>
<dbReference type="Pfam" id="PF00691">
    <property type="entry name" value="OmpA"/>
    <property type="match status" value="1"/>
</dbReference>
<proteinExistence type="predicted"/>
<reference evidence="3" key="2">
    <citation type="submission" date="2023-04" db="EMBL/GenBank/DDBJ databases">
        <authorList>
            <person name="Beletskiy A.V."/>
            <person name="Mardanov A.V."/>
            <person name="Ravin N.V."/>
        </authorList>
    </citation>
    <scope>NUCLEOTIDE SEQUENCE</scope>
    <source>
        <strain evidence="3">GKL-01</strain>
    </source>
</reference>
<evidence type="ECO:0000259" key="2">
    <source>
        <dbReference type="PROSITE" id="PS51123"/>
    </source>
</evidence>
<keyword evidence="1" id="KW-0472">Membrane</keyword>
<protein>
    <submittedName>
        <fullName evidence="3">OmpA family protein</fullName>
    </submittedName>
</protein>